<feature type="domain" description="Peptidase C14 caspase" evidence="1">
    <location>
        <begin position="168"/>
        <end position="249"/>
    </location>
</feature>
<dbReference type="AlphaFoldDB" id="X1DD65"/>
<feature type="non-terminal residue" evidence="2">
    <location>
        <position position="261"/>
    </location>
</feature>
<reference evidence="2" key="1">
    <citation type="journal article" date="2014" name="Front. Microbiol.">
        <title>High frequency of phylogenetically diverse reductive dehalogenase-homologous genes in deep subseafloor sedimentary metagenomes.</title>
        <authorList>
            <person name="Kawai M."/>
            <person name="Futagami T."/>
            <person name="Toyoda A."/>
            <person name="Takaki Y."/>
            <person name="Nishi S."/>
            <person name="Hori S."/>
            <person name="Arai W."/>
            <person name="Tsubouchi T."/>
            <person name="Morono Y."/>
            <person name="Uchiyama I."/>
            <person name="Ito T."/>
            <person name="Fujiyama A."/>
            <person name="Inagaki F."/>
            <person name="Takami H."/>
        </authorList>
    </citation>
    <scope>NUCLEOTIDE SEQUENCE</scope>
    <source>
        <strain evidence="2">Expedition CK06-06</strain>
    </source>
</reference>
<dbReference type="GO" id="GO:0006508">
    <property type="term" value="P:proteolysis"/>
    <property type="evidence" value="ECO:0007669"/>
    <property type="project" value="InterPro"/>
</dbReference>
<dbReference type="EMBL" id="BART01030628">
    <property type="protein sequence ID" value="GAH18152.1"/>
    <property type="molecule type" value="Genomic_DNA"/>
</dbReference>
<dbReference type="GO" id="GO:0004197">
    <property type="term" value="F:cysteine-type endopeptidase activity"/>
    <property type="evidence" value="ECO:0007669"/>
    <property type="project" value="InterPro"/>
</dbReference>
<feature type="non-terminal residue" evidence="2">
    <location>
        <position position="1"/>
    </location>
</feature>
<evidence type="ECO:0000313" key="2">
    <source>
        <dbReference type="EMBL" id="GAH18152.1"/>
    </source>
</evidence>
<comment type="caution">
    <text evidence="2">The sequence shown here is derived from an EMBL/GenBank/DDBJ whole genome shotgun (WGS) entry which is preliminary data.</text>
</comment>
<name>X1DD65_9ZZZZ</name>
<dbReference type="Pfam" id="PF00656">
    <property type="entry name" value="Peptidase_C14"/>
    <property type="match status" value="1"/>
</dbReference>
<gene>
    <name evidence="2" type="ORF">S01H4_53416</name>
</gene>
<accession>X1DD65</accession>
<dbReference type="InterPro" id="IPR011600">
    <property type="entry name" value="Pept_C14_caspase"/>
</dbReference>
<proteinExistence type="predicted"/>
<organism evidence="2">
    <name type="scientific">marine sediment metagenome</name>
    <dbReference type="NCBI Taxonomy" id="412755"/>
    <lineage>
        <taxon>unclassified sequences</taxon>
        <taxon>metagenomes</taxon>
        <taxon>ecological metagenomes</taxon>
    </lineage>
</organism>
<dbReference type="Gene3D" id="3.40.50.1460">
    <property type="match status" value="1"/>
</dbReference>
<protein>
    <recommendedName>
        <fullName evidence="1">Peptidase C14 caspase domain-containing protein</fullName>
    </recommendedName>
</protein>
<evidence type="ECO:0000259" key="1">
    <source>
        <dbReference type="Pfam" id="PF00656"/>
    </source>
</evidence>
<sequence>LTSPDSYYTCSPEGNKLLYWVYPDGMETFSFEQFESLFKRPDIIKARLSGDLNTGKPAPVMTHPPRVIMPDHMDLKETYDKSYSLKLFTSSPKSVKTVRIFVNGKPSLKVSVNGKEKELLLDVPLLSEANRITAVAYDEKDFSSNPKYVDVICKQTGLTKPKLYVFGIGISKYPKLSSSWQLEYAHTDAQAIANVFQNQEGKLFSEVRSSLLTNESATVETITEALDALSAIDENDVAIIFMAGHGVKDTDETFFFLTSEG</sequence>